<feature type="chain" id="PRO_5023804837" evidence="1">
    <location>
        <begin position="29"/>
        <end position="370"/>
    </location>
</feature>
<accession>A0A5J6LHI0</accession>
<evidence type="ECO:0000313" key="3">
    <source>
        <dbReference type="Proteomes" id="UP000325606"/>
    </source>
</evidence>
<name>A0A5J6LHI0_9GAMM</name>
<dbReference type="InterPro" id="IPR015943">
    <property type="entry name" value="WD40/YVTN_repeat-like_dom_sf"/>
</dbReference>
<dbReference type="InterPro" id="IPR011044">
    <property type="entry name" value="Quino_amine_DH_bsu"/>
</dbReference>
<dbReference type="Pfam" id="PF07433">
    <property type="entry name" value="DUF1513"/>
    <property type="match status" value="1"/>
</dbReference>
<keyword evidence="1" id="KW-0732">Signal</keyword>
<evidence type="ECO:0000256" key="1">
    <source>
        <dbReference type="SAM" id="SignalP"/>
    </source>
</evidence>
<keyword evidence="3" id="KW-1185">Reference proteome</keyword>
<protein>
    <submittedName>
        <fullName evidence="2">DUF1513 domain-containing protein</fullName>
    </submittedName>
</protein>
<dbReference type="SUPFAM" id="SSF50969">
    <property type="entry name" value="YVTN repeat-like/Quinoprotein amine dehydrogenase"/>
    <property type="match status" value="1"/>
</dbReference>
<reference evidence="2 3" key="1">
    <citation type="submission" date="2019-09" db="EMBL/GenBank/DDBJ databases">
        <title>Nitrincola iocasae sp. nov., a bacterium isolated from the sediment collected at a cold seep field in South China Sea.</title>
        <authorList>
            <person name="Zhang H."/>
            <person name="Wang H."/>
            <person name="Li C."/>
        </authorList>
    </citation>
    <scope>NUCLEOTIDE SEQUENCE [LARGE SCALE GENOMIC DNA]</scope>
    <source>
        <strain evidence="2 3">KXZD1103</strain>
    </source>
</reference>
<proteinExistence type="predicted"/>
<dbReference type="PIRSF" id="PIRSF028101">
    <property type="entry name" value="UCP028101"/>
    <property type="match status" value="1"/>
</dbReference>
<gene>
    <name evidence="2" type="ORF">F5I99_15370</name>
</gene>
<dbReference type="RefSeq" id="WP_151057503.1">
    <property type="nucleotide sequence ID" value="NZ_CP044222.1"/>
</dbReference>
<feature type="signal peptide" evidence="1">
    <location>
        <begin position="1"/>
        <end position="28"/>
    </location>
</feature>
<dbReference type="KEGG" id="nik:F5I99_15370"/>
<dbReference type="PROSITE" id="PS51318">
    <property type="entry name" value="TAT"/>
    <property type="match status" value="1"/>
</dbReference>
<evidence type="ECO:0000313" key="2">
    <source>
        <dbReference type="EMBL" id="QEW07762.1"/>
    </source>
</evidence>
<dbReference type="AlphaFoldDB" id="A0A5J6LHI0"/>
<dbReference type="InterPro" id="IPR006311">
    <property type="entry name" value="TAT_signal"/>
</dbReference>
<dbReference type="Proteomes" id="UP000325606">
    <property type="component" value="Chromosome"/>
</dbReference>
<dbReference type="InterPro" id="IPR008311">
    <property type="entry name" value="UCP028101"/>
</dbReference>
<sequence>MAINRRHFLGWLTATPVILANFASQASAAAEPLYASASQGQDGQYYLHLFNLQAGELMRHPLPERAHQIATHPEYPWLFAVARRPGQFLDVIDYQQQKRVKQIRCDADSQLCGHAQISTDGQWLLTTEQSMHSEFGEIVVRAIDQDFNIVARLSTYGIGPHELRIGTDQQTLIIANGGIQTDGRVKLNIDSMDPSLAYVDMHTGECLEQVRLASKFHQSGIRHIDLSASGQVIMAMQYEGHPADRVPLFASHRRGQPIQPLALPDEVHSQLQQYGGSACFDASGNYAAVSAPRGNLITLWDMQTGQFIKALPVQDGCGLAKTHQAAEFLVSNGLGRLYRLNAQTLQRQLISESTHFSVHWDNHLANLAVS</sequence>
<dbReference type="Gene3D" id="2.130.10.10">
    <property type="entry name" value="YVTN repeat-like/Quinoprotein amine dehydrogenase"/>
    <property type="match status" value="1"/>
</dbReference>
<organism evidence="2 3">
    <name type="scientific">Nitrincola iocasae</name>
    <dbReference type="NCBI Taxonomy" id="2614693"/>
    <lineage>
        <taxon>Bacteria</taxon>
        <taxon>Pseudomonadati</taxon>
        <taxon>Pseudomonadota</taxon>
        <taxon>Gammaproteobacteria</taxon>
        <taxon>Oceanospirillales</taxon>
        <taxon>Oceanospirillaceae</taxon>
        <taxon>Nitrincola</taxon>
    </lineage>
</organism>
<dbReference type="EMBL" id="CP044222">
    <property type="protein sequence ID" value="QEW07762.1"/>
    <property type="molecule type" value="Genomic_DNA"/>
</dbReference>